<feature type="non-terminal residue" evidence="1">
    <location>
        <position position="1"/>
    </location>
</feature>
<organism evidence="1 2">
    <name type="scientific">Streptomyces solincola</name>
    <dbReference type="NCBI Taxonomy" id="2100817"/>
    <lineage>
        <taxon>Bacteria</taxon>
        <taxon>Bacillati</taxon>
        <taxon>Actinomycetota</taxon>
        <taxon>Actinomycetes</taxon>
        <taxon>Kitasatosporales</taxon>
        <taxon>Streptomycetaceae</taxon>
        <taxon>Streptomyces</taxon>
    </lineage>
</organism>
<sequence length="77" mass="8375">PPPPHNTPHSATGAPEPATGIDVIEVNDVPVSFHPHHRAHTGRLLHRTVEPLPHHLAGPPHTLIQRLIDYAHGQENA</sequence>
<protein>
    <submittedName>
        <fullName evidence="1">Type I-E CRISPR-associated protein Cas5/CasD</fullName>
    </submittedName>
</protein>
<proteinExistence type="predicted"/>
<evidence type="ECO:0000313" key="1">
    <source>
        <dbReference type="EMBL" id="PRH79030.1"/>
    </source>
</evidence>
<dbReference type="AlphaFoldDB" id="A0A2S9PX73"/>
<dbReference type="Proteomes" id="UP000239322">
    <property type="component" value="Unassembled WGS sequence"/>
</dbReference>
<comment type="caution">
    <text evidence="1">The sequence shown here is derived from an EMBL/GenBank/DDBJ whole genome shotgun (WGS) entry which is preliminary data.</text>
</comment>
<reference evidence="1 2" key="1">
    <citation type="submission" date="2018-03" db="EMBL/GenBank/DDBJ databases">
        <title>Novel Streptomyces sp. from soil.</title>
        <authorList>
            <person name="Tan G.Y.A."/>
            <person name="Lee Z.Y."/>
        </authorList>
    </citation>
    <scope>NUCLEOTIDE SEQUENCE [LARGE SCALE GENOMIC DNA]</scope>
    <source>
        <strain evidence="1 2">ST5x</strain>
    </source>
</reference>
<accession>A0A2S9PX73</accession>
<name>A0A2S9PX73_9ACTN</name>
<dbReference type="EMBL" id="PVLV01000147">
    <property type="protein sequence ID" value="PRH79030.1"/>
    <property type="molecule type" value="Genomic_DNA"/>
</dbReference>
<keyword evidence="2" id="KW-1185">Reference proteome</keyword>
<gene>
    <name evidence="1" type="ORF">C6N75_11710</name>
</gene>
<evidence type="ECO:0000313" key="2">
    <source>
        <dbReference type="Proteomes" id="UP000239322"/>
    </source>
</evidence>